<evidence type="ECO:0000259" key="7">
    <source>
        <dbReference type="Pfam" id="PF21981"/>
    </source>
</evidence>
<name>A0A371B0B2_9FIRM</name>
<dbReference type="HAMAP" id="MF_01114">
    <property type="entry name" value="RecX"/>
    <property type="match status" value="1"/>
</dbReference>
<keyword evidence="4 5" id="KW-0963">Cytoplasm</keyword>
<dbReference type="InterPro" id="IPR053925">
    <property type="entry name" value="RecX_HTH_3rd"/>
</dbReference>
<evidence type="ECO:0000259" key="8">
    <source>
        <dbReference type="Pfam" id="PF21982"/>
    </source>
</evidence>
<organism evidence="9 10">
    <name type="scientific">Anaerosacchariphilus polymeriproducens</name>
    <dbReference type="NCBI Taxonomy" id="1812858"/>
    <lineage>
        <taxon>Bacteria</taxon>
        <taxon>Bacillati</taxon>
        <taxon>Bacillota</taxon>
        <taxon>Clostridia</taxon>
        <taxon>Lachnospirales</taxon>
        <taxon>Lachnospiraceae</taxon>
        <taxon>Anaerosacchariphilus</taxon>
    </lineage>
</organism>
<dbReference type="InterPro" id="IPR053924">
    <property type="entry name" value="RecX_HTH_2nd"/>
</dbReference>
<dbReference type="EMBL" id="QRCT01000002">
    <property type="protein sequence ID" value="RDU25241.1"/>
    <property type="molecule type" value="Genomic_DNA"/>
</dbReference>
<dbReference type="InterPro" id="IPR053926">
    <property type="entry name" value="RecX_HTH_1st"/>
</dbReference>
<proteinExistence type="inferred from homology"/>
<dbReference type="RefSeq" id="WP_115480146.1">
    <property type="nucleotide sequence ID" value="NZ_QRCT01000002.1"/>
</dbReference>
<dbReference type="Pfam" id="PF02631">
    <property type="entry name" value="RecX_HTH2"/>
    <property type="match status" value="1"/>
</dbReference>
<comment type="function">
    <text evidence="5">Modulates RecA activity.</text>
</comment>
<dbReference type="InterPro" id="IPR003783">
    <property type="entry name" value="Regulatory_RecX"/>
</dbReference>
<evidence type="ECO:0000256" key="5">
    <source>
        <dbReference type="HAMAP-Rule" id="MF_01114"/>
    </source>
</evidence>
<comment type="subcellular location">
    <subcellularLocation>
        <location evidence="1 5">Cytoplasm</location>
    </subcellularLocation>
</comment>
<evidence type="ECO:0000256" key="3">
    <source>
        <dbReference type="ARBA" id="ARBA00018111"/>
    </source>
</evidence>
<sequence>MLVTRIEEHSKNKKRIYIDDQFAFILYSGEVYKYGMKSGHSITETDYYEIINDIVLKRAKKRALYLLTSMDRTENQLRNKLKQNEYTEDIIELVLDYVKKYSYIDDERYVKNYIESNAERKSRQKIISDLFQKGIDKEIINQIVGQYYQSDEKKIINQLLEKKKFNRKEATPKEIQKMFNYLYRRGFQLEDIKKVLHI</sequence>
<evidence type="ECO:0000259" key="6">
    <source>
        <dbReference type="Pfam" id="PF02631"/>
    </source>
</evidence>
<gene>
    <name evidence="5" type="primary">recX</name>
    <name evidence="9" type="ORF">DWV06_00085</name>
</gene>
<comment type="caution">
    <text evidence="9">The sequence shown here is derived from an EMBL/GenBank/DDBJ whole genome shotgun (WGS) entry which is preliminary data.</text>
</comment>
<dbReference type="Pfam" id="PF21982">
    <property type="entry name" value="RecX_HTH1"/>
    <property type="match status" value="1"/>
</dbReference>
<evidence type="ECO:0000256" key="2">
    <source>
        <dbReference type="ARBA" id="ARBA00009695"/>
    </source>
</evidence>
<evidence type="ECO:0000313" key="9">
    <source>
        <dbReference type="EMBL" id="RDU25241.1"/>
    </source>
</evidence>
<feature type="domain" description="RecX first three-helical" evidence="8">
    <location>
        <begin position="59"/>
        <end position="97"/>
    </location>
</feature>
<dbReference type="GO" id="GO:0006282">
    <property type="term" value="P:regulation of DNA repair"/>
    <property type="evidence" value="ECO:0007669"/>
    <property type="project" value="UniProtKB-UniRule"/>
</dbReference>
<dbReference type="Gene3D" id="1.10.10.10">
    <property type="entry name" value="Winged helix-like DNA-binding domain superfamily/Winged helix DNA-binding domain"/>
    <property type="match status" value="3"/>
</dbReference>
<accession>A0A371B0B2</accession>
<dbReference type="Proteomes" id="UP000255036">
    <property type="component" value="Unassembled WGS sequence"/>
</dbReference>
<comment type="similarity">
    <text evidence="2 5">Belongs to the RecX family.</text>
</comment>
<dbReference type="Pfam" id="PF21981">
    <property type="entry name" value="RecX_HTH3"/>
    <property type="match status" value="1"/>
</dbReference>
<reference evidence="9 10" key="1">
    <citation type="submission" date="2018-07" db="EMBL/GenBank/DDBJ databases">
        <title>Anaerosacharophilus polymeroproducens gen. nov. sp. nov., an anaerobic bacterium isolated from salt field.</title>
        <authorList>
            <person name="Kim W."/>
            <person name="Yang S.-H."/>
            <person name="Oh J."/>
            <person name="Lee J.-H."/>
            <person name="Kwon K.K."/>
        </authorList>
    </citation>
    <scope>NUCLEOTIDE SEQUENCE [LARGE SCALE GENOMIC DNA]</scope>
    <source>
        <strain evidence="9 10">MCWD5</strain>
    </source>
</reference>
<dbReference type="PANTHER" id="PTHR33602">
    <property type="entry name" value="REGULATORY PROTEIN RECX FAMILY PROTEIN"/>
    <property type="match status" value="1"/>
</dbReference>
<protein>
    <recommendedName>
        <fullName evidence="3 5">Regulatory protein RecX</fullName>
    </recommendedName>
</protein>
<dbReference type="GO" id="GO:0005737">
    <property type="term" value="C:cytoplasm"/>
    <property type="evidence" value="ECO:0007669"/>
    <property type="project" value="UniProtKB-SubCell"/>
</dbReference>
<evidence type="ECO:0000313" key="10">
    <source>
        <dbReference type="Proteomes" id="UP000255036"/>
    </source>
</evidence>
<keyword evidence="10" id="KW-1185">Reference proteome</keyword>
<dbReference type="PANTHER" id="PTHR33602:SF1">
    <property type="entry name" value="REGULATORY PROTEIN RECX FAMILY PROTEIN"/>
    <property type="match status" value="1"/>
</dbReference>
<evidence type="ECO:0000256" key="1">
    <source>
        <dbReference type="ARBA" id="ARBA00004496"/>
    </source>
</evidence>
<dbReference type="AlphaFoldDB" id="A0A371B0B2"/>
<dbReference type="InterPro" id="IPR036388">
    <property type="entry name" value="WH-like_DNA-bd_sf"/>
</dbReference>
<feature type="domain" description="RecX second three-helical" evidence="6">
    <location>
        <begin position="105"/>
        <end position="142"/>
    </location>
</feature>
<dbReference type="OrthoDB" id="9804967at2"/>
<evidence type="ECO:0000256" key="4">
    <source>
        <dbReference type="ARBA" id="ARBA00022490"/>
    </source>
</evidence>
<feature type="domain" description="RecX third three-helical" evidence="7">
    <location>
        <begin position="155"/>
        <end position="196"/>
    </location>
</feature>